<dbReference type="KEGG" id="whj:H9Q79_12220"/>
<evidence type="ECO:0000313" key="2">
    <source>
        <dbReference type="Proteomes" id="UP000515860"/>
    </source>
</evidence>
<keyword evidence="2" id="KW-1185">Reference proteome</keyword>
<dbReference type="InterPro" id="IPR008878">
    <property type="entry name" value="Transposase_IS66_Orf2"/>
</dbReference>
<dbReference type="Proteomes" id="UP000515860">
    <property type="component" value="Chromosome"/>
</dbReference>
<name>A0A7G9GA48_9FIRM</name>
<sequence>MLSEINDFQVIYIHCGKCDLCRGIDGLATLVKEEVHLDLFKKMSCFSFCGCHTDRFKGLAWRGMDSVCF</sequence>
<organism evidence="1 2">
    <name type="scientific">Wansuia hejianensis</name>
    <dbReference type="NCBI Taxonomy" id="2763667"/>
    <lineage>
        <taxon>Bacteria</taxon>
        <taxon>Bacillati</taxon>
        <taxon>Bacillota</taxon>
        <taxon>Clostridia</taxon>
        <taxon>Lachnospirales</taxon>
        <taxon>Lachnospiraceae</taxon>
        <taxon>Wansuia</taxon>
    </lineage>
</organism>
<dbReference type="AlphaFoldDB" id="A0A7G9GA48"/>
<dbReference type="EMBL" id="CP060635">
    <property type="protein sequence ID" value="QNM07680.1"/>
    <property type="molecule type" value="Genomic_DNA"/>
</dbReference>
<reference evidence="1 2" key="1">
    <citation type="submission" date="2020-08" db="EMBL/GenBank/DDBJ databases">
        <authorList>
            <person name="Liu C."/>
            <person name="Sun Q."/>
        </authorList>
    </citation>
    <scope>NUCLEOTIDE SEQUENCE [LARGE SCALE GENOMIC DNA]</scope>
    <source>
        <strain evidence="1 2">NSJ-29</strain>
    </source>
</reference>
<evidence type="ECO:0000313" key="1">
    <source>
        <dbReference type="EMBL" id="QNM07680.1"/>
    </source>
</evidence>
<gene>
    <name evidence="1" type="ORF">H9Q79_12220</name>
</gene>
<dbReference type="Pfam" id="PF05717">
    <property type="entry name" value="TnpB_IS66"/>
    <property type="match status" value="1"/>
</dbReference>
<accession>A0A7G9GA48</accession>
<proteinExistence type="predicted"/>
<protein>
    <submittedName>
        <fullName evidence="1">IS66 family insertion sequence element accessory protein TnpB</fullName>
    </submittedName>
</protein>
<dbReference type="RefSeq" id="WP_408646430.1">
    <property type="nucleotide sequence ID" value="NZ_CP060635.1"/>
</dbReference>